<dbReference type="Proteomes" id="UP000290289">
    <property type="component" value="Chromosome 14"/>
</dbReference>
<organism evidence="1 2">
    <name type="scientific">Malus domestica</name>
    <name type="common">Apple</name>
    <name type="synonym">Pyrus malus</name>
    <dbReference type="NCBI Taxonomy" id="3750"/>
    <lineage>
        <taxon>Eukaryota</taxon>
        <taxon>Viridiplantae</taxon>
        <taxon>Streptophyta</taxon>
        <taxon>Embryophyta</taxon>
        <taxon>Tracheophyta</taxon>
        <taxon>Spermatophyta</taxon>
        <taxon>Magnoliopsida</taxon>
        <taxon>eudicotyledons</taxon>
        <taxon>Gunneridae</taxon>
        <taxon>Pentapetalae</taxon>
        <taxon>rosids</taxon>
        <taxon>fabids</taxon>
        <taxon>Rosales</taxon>
        <taxon>Rosaceae</taxon>
        <taxon>Amygdaloideae</taxon>
        <taxon>Maleae</taxon>
        <taxon>Malus</taxon>
    </lineage>
</organism>
<dbReference type="EMBL" id="RDQH01000340">
    <property type="protein sequence ID" value="RXH77627.1"/>
    <property type="molecule type" value="Genomic_DNA"/>
</dbReference>
<proteinExistence type="predicted"/>
<comment type="caution">
    <text evidence="1">The sequence shown here is derived from an EMBL/GenBank/DDBJ whole genome shotgun (WGS) entry which is preliminary data.</text>
</comment>
<protein>
    <submittedName>
        <fullName evidence="1">Uncharacterized protein</fullName>
    </submittedName>
</protein>
<reference evidence="1 2" key="1">
    <citation type="submission" date="2018-10" db="EMBL/GenBank/DDBJ databases">
        <title>A high-quality apple genome assembly.</title>
        <authorList>
            <person name="Hu J."/>
        </authorList>
    </citation>
    <scope>NUCLEOTIDE SEQUENCE [LARGE SCALE GENOMIC DNA]</scope>
    <source>
        <strain evidence="2">cv. HFTH1</strain>
        <tissue evidence="1">Young leaf</tissue>
    </source>
</reference>
<evidence type="ECO:0000313" key="2">
    <source>
        <dbReference type="Proteomes" id="UP000290289"/>
    </source>
</evidence>
<accession>A0A498I6Q7</accession>
<sequence length="143" mass="15610">MLSTRQHFMVPVTTVLAQRLTDSQITEGRVVGKMRICRKWIGAGPGAADASNEDSTDDLSNVTWFVMLALKAGGARVSLCSEDAALLVAKEDIADDGWHSKPKGSGRLLSAYSFCASSSPFQTTMRDLGLPIYYKAIYIWAYL</sequence>
<evidence type="ECO:0000313" key="1">
    <source>
        <dbReference type="EMBL" id="RXH77627.1"/>
    </source>
</evidence>
<gene>
    <name evidence="1" type="ORF">DVH24_039598</name>
</gene>
<name>A0A498I6Q7_MALDO</name>
<keyword evidence="2" id="KW-1185">Reference proteome</keyword>
<dbReference type="AlphaFoldDB" id="A0A498I6Q7"/>